<feature type="domain" description="Heterokaryon incompatibility" evidence="1">
    <location>
        <begin position="60"/>
        <end position="194"/>
    </location>
</feature>
<dbReference type="Pfam" id="PF06985">
    <property type="entry name" value="HET"/>
    <property type="match status" value="1"/>
</dbReference>
<organism evidence="2 3">
    <name type="scientific">Oculimacula yallundae</name>
    <dbReference type="NCBI Taxonomy" id="86028"/>
    <lineage>
        <taxon>Eukaryota</taxon>
        <taxon>Fungi</taxon>
        <taxon>Dikarya</taxon>
        <taxon>Ascomycota</taxon>
        <taxon>Pezizomycotina</taxon>
        <taxon>Leotiomycetes</taxon>
        <taxon>Helotiales</taxon>
        <taxon>Ploettnerulaceae</taxon>
        <taxon>Oculimacula</taxon>
    </lineage>
</organism>
<sequence>MDMVNEIPLYRALGPNEIRLLVLLPGTKEAPIHCHLDHTLIHPIFSQPWRLQWQDPEMRFQALSYMWGPVEPKLAISIQEQEVPVRPNLWAALQAIRDEETPTRLWVDAICINQQDIPERNNQVAMMGKIYETAYDVLVWLGEATDDSDMLFDYLPTIPPARQKSVSGSMEIINIAFRALCSRPYWRRVWIIQEVFTASHILVLCGSRRVSWEALFKWLPESHVYHPLARSNASYFAHVSLSPPGFIIAGYRGYHPPHHTLPDLLQLCRLCRSESEDMRDRIYGLLGAALDNYGISPDYSKSTLYLYVTTAEACLNRGMNNMSLVKSLQSLLDDPFWDAVSGSFHGTSILDEEQLFQDNSSKRVVTMPMVTIAKVELMGPVMCESDLSTGHSFQWSESHREERLEDSSELTAEVQYQSIPTEFQLQHSKALHRAQELGGTYVSASQAGSKLGGKTTPFECIESPKNLGRSTGTFRFFKSNDGQLGIAPCGVAVGDIICCDNNQSQGFPLVVLRPKKTQGGGADGSAMFYLVGMVIVCEQKFPPCFEHPDMPLIFYWQMDVRTFLLLLR</sequence>
<dbReference type="InterPro" id="IPR052895">
    <property type="entry name" value="HetReg/Transcr_Mod"/>
</dbReference>
<protein>
    <recommendedName>
        <fullName evidence="1">Heterokaryon incompatibility domain-containing protein</fullName>
    </recommendedName>
</protein>
<proteinExistence type="predicted"/>
<comment type="caution">
    <text evidence="2">The sequence shown here is derived from an EMBL/GenBank/DDBJ whole genome shotgun (WGS) entry which is preliminary data.</text>
</comment>
<accession>A0ABR4C2S1</accession>
<keyword evidence="3" id="KW-1185">Reference proteome</keyword>
<reference evidence="2 3" key="1">
    <citation type="journal article" date="2024" name="Commun. Biol.">
        <title>Comparative genomic analysis of thermophilic fungi reveals convergent evolutionary adaptations and gene losses.</title>
        <authorList>
            <person name="Steindorff A.S."/>
            <person name="Aguilar-Pontes M.V."/>
            <person name="Robinson A.J."/>
            <person name="Andreopoulos B."/>
            <person name="LaButti K."/>
            <person name="Kuo A."/>
            <person name="Mondo S."/>
            <person name="Riley R."/>
            <person name="Otillar R."/>
            <person name="Haridas S."/>
            <person name="Lipzen A."/>
            <person name="Grimwood J."/>
            <person name="Schmutz J."/>
            <person name="Clum A."/>
            <person name="Reid I.D."/>
            <person name="Moisan M.C."/>
            <person name="Butler G."/>
            <person name="Nguyen T.T.M."/>
            <person name="Dewar K."/>
            <person name="Conant G."/>
            <person name="Drula E."/>
            <person name="Henrissat B."/>
            <person name="Hansel C."/>
            <person name="Singer S."/>
            <person name="Hutchinson M.I."/>
            <person name="de Vries R.P."/>
            <person name="Natvig D.O."/>
            <person name="Powell A.J."/>
            <person name="Tsang A."/>
            <person name="Grigoriev I.V."/>
        </authorList>
    </citation>
    <scope>NUCLEOTIDE SEQUENCE [LARGE SCALE GENOMIC DNA]</scope>
    <source>
        <strain evidence="2 3">CBS 494.80</strain>
    </source>
</reference>
<evidence type="ECO:0000259" key="1">
    <source>
        <dbReference type="Pfam" id="PF06985"/>
    </source>
</evidence>
<evidence type="ECO:0000313" key="2">
    <source>
        <dbReference type="EMBL" id="KAL2063634.1"/>
    </source>
</evidence>
<name>A0ABR4C2S1_9HELO</name>
<gene>
    <name evidence="2" type="ORF">VTL71DRAFT_5439</name>
</gene>
<dbReference type="PANTHER" id="PTHR24148:SF73">
    <property type="entry name" value="HET DOMAIN PROTEIN (AFU_ORTHOLOGUE AFUA_8G01020)"/>
    <property type="match status" value="1"/>
</dbReference>
<dbReference type="InterPro" id="IPR010730">
    <property type="entry name" value="HET"/>
</dbReference>
<dbReference type="EMBL" id="JAZHXI010000015">
    <property type="protein sequence ID" value="KAL2063634.1"/>
    <property type="molecule type" value="Genomic_DNA"/>
</dbReference>
<dbReference type="Proteomes" id="UP001595075">
    <property type="component" value="Unassembled WGS sequence"/>
</dbReference>
<evidence type="ECO:0000313" key="3">
    <source>
        <dbReference type="Proteomes" id="UP001595075"/>
    </source>
</evidence>
<dbReference type="PANTHER" id="PTHR24148">
    <property type="entry name" value="ANKYRIN REPEAT DOMAIN-CONTAINING PROTEIN 39 HOMOLOG-RELATED"/>
    <property type="match status" value="1"/>
</dbReference>